<evidence type="ECO:0000313" key="2">
    <source>
        <dbReference type="Proteomes" id="UP000320773"/>
    </source>
</evidence>
<accession>A0A543G6C0</accession>
<name>A0A543G6C0_9FLAO</name>
<sequence length="289" mass="34490">MGRQIRATENRMKNMNLKSIYFIILFTICISCKNDNSEQKKQLQTEKKSNNELLTQCLPQIIDNAKLEKEKIVIYSEKENETLILSKNELSKIEKLFPLFKSDFFLNPHEAYSASGEWKDYINQNGKKEHYSFGSEAGQDKFCLIYTYYLKQKNGEQKFKTERQNLIKLYKAINELYGELNYGGTFYGHQNKRLNAFAEYSVYLLKIKGEYYNKKYDFRNQKKIYLKSLIQYVTDEESQNVYNQIDLVENKTKAIERAKELEKKIDILQKLITNYFYLNQVQNFENNYK</sequence>
<protein>
    <submittedName>
        <fullName evidence="1">Uncharacterized protein</fullName>
    </submittedName>
</protein>
<gene>
    <name evidence="1" type="ORF">BC670_2629</name>
</gene>
<reference evidence="1 2" key="1">
    <citation type="submission" date="2019-06" db="EMBL/GenBank/DDBJ databases">
        <title>Genomic Encyclopedia of Archaeal and Bacterial Type Strains, Phase II (KMG-II): from individual species to whole genera.</title>
        <authorList>
            <person name="Goeker M."/>
        </authorList>
    </citation>
    <scope>NUCLEOTIDE SEQUENCE [LARGE SCALE GENOMIC DNA]</scope>
    <source>
        <strain evidence="1 2">DSM 24789</strain>
    </source>
</reference>
<organism evidence="1 2">
    <name type="scientific">Flavobacterium branchiophilum</name>
    <dbReference type="NCBI Taxonomy" id="55197"/>
    <lineage>
        <taxon>Bacteria</taxon>
        <taxon>Pseudomonadati</taxon>
        <taxon>Bacteroidota</taxon>
        <taxon>Flavobacteriia</taxon>
        <taxon>Flavobacteriales</taxon>
        <taxon>Flavobacteriaceae</taxon>
        <taxon>Flavobacterium</taxon>
    </lineage>
</organism>
<proteinExistence type="predicted"/>
<dbReference type="Proteomes" id="UP000320773">
    <property type="component" value="Unassembled WGS sequence"/>
</dbReference>
<evidence type="ECO:0000313" key="1">
    <source>
        <dbReference type="EMBL" id="TQM41640.1"/>
    </source>
</evidence>
<dbReference type="AlphaFoldDB" id="A0A543G6C0"/>
<comment type="caution">
    <text evidence="1">The sequence shown here is derived from an EMBL/GenBank/DDBJ whole genome shotgun (WGS) entry which is preliminary data.</text>
</comment>
<dbReference type="EMBL" id="VFPJ01000001">
    <property type="protein sequence ID" value="TQM41640.1"/>
    <property type="molecule type" value="Genomic_DNA"/>
</dbReference>